<reference evidence="1" key="1">
    <citation type="journal article" date="2020" name="Stud. Mycol.">
        <title>101 Dothideomycetes genomes: a test case for predicting lifestyles and emergence of pathogens.</title>
        <authorList>
            <person name="Haridas S."/>
            <person name="Albert R."/>
            <person name="Binder M."/>
            <person name="Bloem J."/>
            <person name="Labutti K."/>
            <person name="Salamov A."/>
            <person name="Andreopoulos B."/>
            <person name="Baker S."/>
            <person name="Barry K."/>
            <person name="Bills G."/>
            <person name="Bluhm B."/>
            <person name="Cannon C."/>
            <person name="Castanera R."/>
            <person name="Culley D."/>
            <person name="Daum C."/>
            <person name="Ezra D."/>
            <person name="Gonzalez J."/>
            <person name="Henrissat B."/>
            <person name="Kuo A."/>
            <person name="Liang C."/>
            <person name="Lipzen A."/>
            <person name="Lutzoni F."/>
            <person name="Magnuson J."/>
            <person name="Mondo S."/>
            <person name="Nolan M."/>
            <person name="Ohm R."/>
            <person name="Pangilinan J."/>
            <person name="Park H.-J."/>
            <person name="Ramirez L."/>
            <person name="Alfaro M."/>
            <person name="Sun H."/>
            <person name="Tritt A."/>
            <person name="Yoshinaga Y."/>
            <person name="Zwiers L.-H."/>
            <person name="Turgeon B."/>
            <person name="Goodwin S."/>
            <person name="Spatafora J."/>
            <person name="Crous P."/>
            <person name="Grigoriev I."/>
        </authorList>
    </citation>
    <scope>NUCLEOTIDE SEQUENCE</scope>
    <source>
        <strain evidence="1">CBS 121167</strain>
    </source>
</reference>
<dbReference type="EMBL" id="ML995499">
    <property type="protein sequence ID" value="KAF2137890.1"/>
    <property type="molecule type" value="Genomic_DNA"/>
</dbReference>
<evidence type="ECO:0000313" key="2">
    <source>
        <dbReference type="Proteomes" id="UP000799438"/>
    </source>
</evidence>
<proteinExistence type="predicted"/>
<organism evidence="1 2">
    <name type="scientific">Aplosporella prunicola CBS 121167</name>
    <dbReference type="NCBI Taxonomy" id="1176127"/>
    <lineage>
        <taxon>Eukaryota</taxon>
        <taxon>Fungi</taxon>
        <taxon>Dikarya</taxon>
        <taxon>Ascomycota</taxon>
        <taxon>Pezizomycotina</taxon>
        <taxon>Dothideomycetes</taxon>
        <taxon>Dothideomycetes incertae sedis</taxon>
        <taxon>Botryosphaeriales</taxon>
        <taxon>Aplosporellaceae</taxon>
        <taxon>Aplosporella</taxon>
    </lineage>
</organism>
<gene>
    <name evidence="1" type="ORF">K452DRAFT_96521</name>
</gene>
<keyword evidence="2" id="KW-1185">Reference proteome</keyword>
<dbReference type="GeneID" id="54304868"/>
<name>A0A6A6B1G9_9PEZI</name>
<accession>A0A6A6B1G9</accession>
<evidence type="ECO:0000313" key="1">
    <source>
        <dbReference type="EMBL" id="KAF2137890.1"/>
    </source>
</evidence>
<dbReference type="RefSeq" id="XP_033393605.1">
    <property type="nucleotide sequence ID" value="XM_033547361.1"/>
</dbReference>
<dbReference type="Proteomes" id="UP000799438">
    <property type="component" value="Unassembled WGS sequence"/>
</dbReference>
<protein>
    <submittedName>
        <fullName evidence="1">Uncharacterized protein</fullName>
    </submittedName>
</protein>
<sequence length="188" mass="21406">MRAVFFLRDHFQSRTKRKLMRKAGLLQTPTPASRINGAAPSPRINHRNRIHRELRYPAMASPGRLRGSQLQHHIGCQCHRPRRHLRPASLPGTVHPPATEATSELLASDPIRTFEELLEAEGQLKNVRYSTDIDSSMLAQRKRLCLPATSPIWPLGTGDSRFDNLPAQIPGIHTPMTYISDSEFYWER</sequence>
<dbReference type="AlphaFoldDB" id="A0A6A6B1G9"/>